<gene>
    <name evidence="2" type="ORF">FNV43_RR19299</name>
</gene>
<comment type="caution">
    <text evidence="2">The sequence shown here is derived from an EMBL/GenBank/DDBJ whole genome shotgun (WGS) entry which is preliminary data.</text>
</comment>
<reference evidence="2" key="1">
    <citation type="submission" date="2020-03" db="EMBL/GenBank/DDBJ databases">
        <title>A high-quality chromosome-level genome assembly of a woody plant with both climbing and erect habits, Rhamnella rubrinervis.</title>
        <authorList>
            <person name="Lu Z."/>
            <person name="Yang Y."/>
            <person name="Zhu X."/>
            <person name="Sun Y."/>
        </authorList>
    </citation>
    <scope>NUCLEOTIDE SEQUENCE</scope>
    <source>
        <strain evidence="2">BYM</strain>
        <tissue evidence="2">Leaf</tissue>
    </source>
</reference>
<name>A0A8K0GX25_9ROSA</name>
<dbReference type="Proteomes" id="UP000796880">
    <property type="component" value="Unassembled WGS sequence"/>
</dbReference>
<dbReference type="OrthoDB" id="392925at2759"/>
<dbReference type="EMBL" id="VOIH02000008">
    <property type="protein sequence ID" value="KAF3441013.1"/>
    <property type="molecule type" value="Genomic_DNA"/>
</dbReference>
<accession>A0A8K0GX25</accession>
<proteinExistence type="predicted"/>
<sequence length="297" mass="32764">MADGRRKLWEGRRKMWEGRSKLSDGCKKLAEGRRMMMVRGGGKLSEKVAWRVWKLLEVGVVEVRGKMAEAEGKWLRSRKLLEEVVGGRGDVGGRRKLDEEVGGSRRWEVVGLWEVVRKLPEVRGSCLEAVRGSGRPVENGGGRAGLLEGCRKLLEGRRKMAGSYEEVVGGKLVGGSRKMGGSGVVGGEEVVGGGSCWRAVGRWRKAEKNGGGRRVARKLLESQEDGVVGSCWSRKMAGRRKLFGGQRKMATAGSYGGRRKMWEGRRKLSEGGRKLAEGRRKMAEDRRKLSKAGRKDG</sequence>
<organism evidence="2 3">
    <name type="scientific">Rhamnella rubrinervis</name>
    <dbReference type="NCBI Taxonomy" id="2594499"/>
    <lineage>
        <taxon>Eukaryota</taxon>
        <taxon>Viridiplantae</taxon>
        <taxon>Streptophyta</taxon>
        <taxon>Embryophyta</taxon>
        <taxon>Tracheophyta</taxon>
        <taxon>Spermatophyta</taxon>
        <taxon>Magnoliopsida</taxon>
        <taxon>eudicotyledons</taxon>
        <taxon>Gunneridae</taxon>
        <taxon>Pentapetalae</taxon>
        <taxon>rosids</taxon>
        <taxon>fabids</taxon>
        <taxon>Rosales</taxon>
        <taxon>Rhamnaceae</taxon>
        <taxon>rhamnoid group</taxon>
        <taxon>Rhamneae</taxon>
        <taxon>Rhamnella</taxon>
    </lineage>
</organism>
<feature type="region of interest" description="Disordered" evidence="1">
    <location>
        <begin position="260"/>
        <end position="297"/>
    </location>
</feature>
<dbReference type="AlphaFoldDB" id="A0A8K0GX25"/>
<protein>
    <submittedName>
        <fullName evidence="2">Uncharacterized protein</fullName>
    </submittedName>
</protein>
<evidence type="ECO:0000313" key="2">
    <source>
        <dbReference type="EMBL" id="KAF3441013.1"/>
    </source>
</evidence>
<evidence type="ECO:0000256" key="1">
    <source>
        <dbReference type="SAM" id="MobiDB-lite"/>
    </source>
</evidence>
<evidence type="ECO:0000313" key="3">
    <source>
        <dbReference type="Proteomes" id="UP000796880"/>
    </source>
</evidence>
<keyword evidence="3" id="KW-1185">Reference proteome</keyword>